<evidence type="ECO:0000313" key="2">
    <source>
        <dbReference type="EMBL" id="GLC50568.1"/>
    </source>
</evidence>
<feature type="compositionally biased region" description="Basic and acidic residues" evidence="1">
    <location>
        <begin position="127"/>
        <end position="139"/>
    </location>
</feature>
<name>A0A9W6BEI0_9CHLO</name>
<sequence>MSKHTVKPKSDKFMGLPLGDADESDSDTDAPSSSGSDQEDVKVPKKKPALSVEDLERAGYKSGPSVLLVKPPAEQEPQNWNWSSGRAAKQQEGDDDGEDRAATREAVTKAVEESALHSIKAMQHAARLREEARQERLEARQQQAERSGPKDKALSYNQKEKRKRDAGQSSRGKNYVEESKRQAREFGIYSGFD</sequence>
<dbReference type="PANTHER" id="PTHR31833:SF2">
    <property type="entry name" value="UPF0690 PROTEIN C1ORF52"/>
    <property type="match status" value="1"/>
</dbReference>
<comment type="caution">
    <text evidence="2">The sequence shown here is derived from an EMBL/GenBank/DDBJ whole genome shotgun (WGS) entry which is preliminary data.</text>
</comment>
<accession>A0A9W6BEI0</accession>
<proteinExistence type="predicted"/>
<gene>
    <name evidence="2" type="primary">PLEST010445</name>
    <name evidence="2" type="ORF">PLESTB_000394200</name>
</gene>
<keyword evidence="3" id="KW-1185">Reference proteome</keyword>
<evidence type="ECO:0000256" key="1">
    <source>
        <dbReference type="SAM" id="MobiDB-lite"/>
    </source>
</evidence>
<dbReference type="EMBL" id="BRXU01000003">
    <property type="protein sequence ID" value="GLC50568.1"/>
    <property type="molecule type" value="Genomic_DNA"/>
</dbReference>
<dbReference type="AlphaFoldDB" id="A0A9W6BEI0"/>
<feature type="region of interest" description="Disordered" evidence="1">
    <location>
        <begin position="1"/>
        <end position="193"/>
    </location>
</feature>
<dbReference type="PANTHER" id="PTHR31833">
    <property type="entry name" value="UPF0690 PROTEIN C1ORF52"/>
    <property type="match status" value="1"/>
</dbReference>
<feature type="compositionally biased region" description="Basic and acidic residues" evidence="1">
    <location>
        <begin position="99"/>
        <end position="115"/>
    </location>
</feature>
<feature type="compositionally biased region" description="Basic and acidic residues" evidence="1">
    <location>
        <begin position="174"/>
        <end position="184"/>
    </location>
</feature>
<protein>
    <submittedName>
        <fullName evidence="2">Uncharacterized protein</fullName>
    </submittedName>
</protein>
<dbReference type="OrthoDB" id="1906229at2759"/>
<reference evidence="2 3" key="1">
    <citation type="journal article" date="2023" name="Commun. Biol.">
        <title>Reorganization of the ancestral sex-determining regions during the evolution of trioecy in Pleodorina starrii.</title>
        <authorList>
            <person name="Takahashi K."/>
            <person name="Suzuki S."/>
            <person name="Kawai-Toyooka H."/>
            <person name="Yamamoto K."/>
            <person name="Hamaji T."/>
            <person name="Ootsuki R."/>
            <person name="Yamaguchi H."/>
            <person name="Kawachi M."/>
            <person name="Higashiyama T."/>
            <person name="Nozaki H."/>
        </authorList>
    </citation>
    <scope>NUCLEOTIDE SEQUENCE [LARGE SCALE GENOMIC DNA]</scope>
    <source>
        <strain evidence="2 3">NIES-4479</strain>
    </source>
</reference>
<evidence type="ECO:0000313" key="3">
    <source>
        <dbReference type="Proteomes" id="UP001165080"/>
    </source>
</evidence>
<dbReference type="Proteomes" id="UP001165080">
    <property type="component" value="Unassembled WGS sequence"/>
</dbReference>
<organism evidence="2 3">
    <name type="scientific">Pleodorina starrii</name>
    <dbReference type="NCBI Taxonomy" id="330485"/>
    <lineage>
        <taxon>Eukaryota</taxon>
        <taxon>Viridiplantae</taxon>
        <taxon>Chlorophyta</taxon>
        <taxon>core chlorophytes</taxon>
        <taxon>Chlorophyceae</taxon>
        <taxon>CS clade</taxon>
        <taxon>Chlamydomonadales</taxon>
        <taxon>Volvocaceae</taxon>
        <taxon>Pleodorina</taxon>
    </lineage>
</organism>